<dbReference type="InterPro" id="IPR036390">
    <property type="entry name" value="WH_DNA-bd_sf"/>
</dbReference>
<gene>
    <name evidence="6" type="ORF">NM961_14810</name>
</gene>
<dbReference type="EMBL" id="JANFQO010000013">
    <property type="protein sequence ID" value="MCQ4165990.1"/>
    <property type="molecule type" value="Genomic_DNA"/>
</dbReference>
<dbReference type="InterPro" id="IPR058163">
    <property type="entry name" value="LysR-type_TF_proteobact-type"/>
</dbReference>
<keyword evidence="2" id="KW-0805">Transcription regulation</keyword>
<keyword evidence="7" id="KW-1185">Reference proteome</keyword>
<evidence type="ECO:0000256" key="1">
    <source>
        <dbReference type="ARBA" id="ARBA00009437"/>
    </source>
</evidence>
<sequence length="336" mass="36926">MIFPSLEQSAAVMTRDFNETLIFVRVVDHGGFSAAARALGLPKTSVSRKVQELEQRLGLHLLKRTTRRIGLTEAGALYYEHCRNIARDLDAAESAVNQLHGAPRGWLRVTAPYTLGNNALAPILPEFLRRHPELRVELVLSNDRLDLVASEIDLALRVGPLADSSFSARRLGSFVAQVYASPDYIARHGEPITPEELAHHQTLAMSQHRNASGRYVWSLRNGAAGGDFAVSPVFVANDPTVLRSALVNGSGLALISESLVEPLVAGGKVRRVLSAWQGPALDLNAVYPPGRSQLPKVRVFVDFLLERMSLTEWWHPCEQMAQNVRFGPQVLHSPAT</sequence>
<evidence type="ECO:0000313" key="6">
    <source>
        <dbReference type="EMBL" id="MCQ4165990.1"/>
    </source>
</evidence>
<dbReference type="InterPro" id="IPR000847">
    <property type="entry name" value="LysR_HTH_N"/>
</dbReference>
<keyword evidence="4" id="KW-0804">Transcription</keyword>
<evidence type="ECO:0000256" key="4">
    <source>
        <dbReference type="ARBA" id="ARBA00023163"/>
    </source>
</evidence>
<dbReference type="PANTHER" id="PTHR30537:SF68">
    <property type="entry name" value="TRANSCRIPTIONAL REGULATOR-RELATED"/>
    <property type="match status" value="1"/>
</dbReference>
<comment type="similarity">
    <text evidence="1">Belongs to the LysR transcriptional regulatory family.</text>
</comment>
<dbReference type="SUPFAM" id="SSF53850">
    <property type="entry name" value="Periplasmic binding protein-like II"/>
    <property type="match status" value="1"/>
</dbReference>
<evidence type="ECO:0000313" key="7">
    <source>
        <dbReference type="Proteomes" id="UP001165498"/>
    </source>
</evidence>
<keyword evidence="3" id="KW-0238">DNA-binding</keyword>
<comment type="caution">
    <text evidence="6">The sequence shown here is derived from an EMBL/GenBank/DDBJ whole genome shotgun (WGS) entry which is preliminary data.</text>
</comment>
<name>A0ABT1QUM2_9GAMM</name>
<dbReference type="Pfam" id="PF03466">
    <property type="entry name" value="LysR_substrate"/>
    <property type="match status" value="1"/>
</dbReference>
<dbReference type="Gene3D" id="3.40.190.290">
    <property type="match status" value="1"/>
</dbReference>
<dbReference type="PANTHER" id="PTHR30537">
    <property type="entry name" value="HTH-TYPE TRANSCRIPTIONAL REGULATOR"/>
    <property type="match status" value="1"/>
</dbReference>
<dbReference type="InterPro" id="IPR005119">
    <property type="entry name" value="LysR_subst-bd"/>
</dbReference>
<proteinExistence type="inferred from homology"/>
<dbReference type="PROSITE" id="PS50931">
    <property type="entry name" value="HTH_LYSR"/>
    <property type="match status" value="1"/>
</dbReference>
<evidence type="ECO:0000256" key="2">
    <source>
        <dbReference type="ARBA" id="ARBA00023015"/>
    </source>
</evidence>
<evidence type="ECO:0000259" key="5">
    <source>
        <dbReference type="PROSITE" id="PS50931"/>
    </source>
</evidence>
<accession>A0ABT1QUM2</accession>
<dbReference type="RefSeq" id="WP_255915178.1">
    <property type="nucleotide sequence ID" value="NZ_JANFQO010000013.1"/>
</dbReference>
<dbReference type="Proteomes" id="UP001165498">
    <property type="component" value="Unassembled WGS sequence"/>
</dbReference>
<dbReference type="InterPro" id="IPR036388">
    <property type="entry name" value="WH-like_DNA-bd_sf"/>
</dbReference>
<reference evidence="6" key="1">
    <citation type="submission" date="2022-07" db="EMBL/GenBank/DDBJ databases">
        <title>Tahibacter sp., a new gammaproteobacterium isolated from the silt sample collected at pig farm.</title>
        <authorList>
            <person name="Chen H."/>
        </authorList>
    </citation>
    <scope>NUCLEOTIDE SEQUENCE</scope>
    <source>
        <strain evidence="6">P2K</strain>
    </source>
</reference>
<dbReference type="Gene3D" id="1.10.10.10">
    <property type="entry name" value="Winged helix-like DNA-binding domain superfamily/Winged helix DNA-binding domain"/>
    <property type="match status" value="1"/>
</dbReference>
<feature type="domain" description="HTH lysR-type" evidence="5">
    <location>
        <begin position="22"/>
        <end position="72"/>
    </location>
</feature>
<evidence type="ECO:0000256" key="3">
    <source>
        <dbReference type="ARBA" id="ARBA00023125"/>
    </source>
</evidence>
<organism evidence="6 7">
    <name type="scientific">Tahibacter harae</name>
    <dbReference type="NCBI Taxonomy" id="2963937"/>
    <lineage>
        <taxon>Bacteria</taxon>
        <taxon>Pseudomonadati</taxon>
        <taxon>Pseudomonadota</taxon>
        <taxon>Gammaproteobacteria</taxon>
        <taxon>Lysobacterales</taxon>
        <taxon>Rhodanobacteraceae</taxon>
        <taxon>Tahibacter</taxon>
    </lineage>
</organism>
<dbReference type="SUPFAM" id="SSF46785">
    <property type="entry name" value="Winged helix' DNA-binding domain"/>
    <property type="match status" value="1"/>
</dbReference>
<protein>
    <submittedName>
        <fullName evidence="6">LysR family transcriptional regulator</fullName>
    </submittedName>
</protein>
<dbReference type="Pfam" id="PF00126">
    <property type="entry name" value="HTH_1"/>
    <property type="match status" value="1"/>
</dbReference>
<dbReference type="CDD" id="cd08422">
    <property type="entry name" value="PBP2_CrgA_like"/>
    <property type="match status" value="1"/>
</dbReference>